<dbReference type="Proteomes" id="UP000501316">
    <property type="component" value="Chromosome"/>
</dbReference>
<dbReference type="Proteomes" id="UP000509623">
    <property type="component" value="Chromosome"/>
</dbReference>
<dbReference type="KEGG" id="clf:GJQ69_04945"/>
<protein>
    <submittedName>
        <fullName evidence="1">Uncharacterized protein</fullName>
    </submittedName>
</protein>
<name>A0A859DV23_9FIRM</name>
<evidence type="ECO:0000313" key="3">
    <source>
        <dbReference type="Proteomes" id="UP000501316"/>
    </source>
</evidence>
<dbReference type="RefSeq" id="WP_157658934.1">
    <property type="nucleotide sequence ID" value="NZ_CP046051.1"/>
</dbReference>
<evidence type="ECO:0000313" key="4">
    <source>
        <dbReference type="Proteomes" id="UP000509623"/>
    </source>
</evidence>
<accession>A0A859DV23</accession>
<dbReference type="EMBL" id="CP046161">
    <property type="protein sequence ID" value="QKO31049.1"/>
    <property type="molecule type" value="Genomic_DNA"/>
</dbReference>
<organism evidence="1 3">
    <name type="scientific">Caproicibacterium lactatifermentans</name>
    <dbReference type="NCBI Taxonomy" id="2666138"/>
    <lineage>
        <taxon>Bacteria</taxon>
        <taxon>Bacillati</taxon>
        <taxon>Bacillota</taxon>
        <taxon>Clostridia</taxon>
        <taxon>Eubacteriales</taxon>
        <taxon>Oscillospiraceae</taxon>
        <taxon>Caproicibacterium</taxon>
    </lineage>
</organism>
<evidence type="ECO:0000313" key="2">
    <source>
        <dbReference type="EMBL" id="QKO31049.1"/>
    </source>
</evidence>
<dbReference type="AlphaFoldDB" id="A0A859DV23"/>
<gene>
    <name evidence="1" type="ORF">GJQ69_04945</name>
    <name evidence="2" type="ORF">GKP14_08605</name>
</gene>
<sequence length="55" mass="6474">MQNDVNQNKSSEKPQLPIYLQEAVYQTALSEKTDEEIQKFVQTFTQQEKQKPENT</sequence>
<evidence type="ECO:0000313" key="1">
    <source>
        <dbReference type="EMBL" id="QKN23881.1"/>
    </source>
</evidence>
<reference evidence="2" key="3">
    <citation type="journal article" date="2022" name="Int. J. Syst. Evol. Microbiol.">
        <title>Caproicibacterium lactatifermentans sp. nov., isolated from pit clay used for the production of Chinese strong aroma-type liquor.</title>
        <authorList>
            <person name="Wang H."/>
            <person name="Gu Y."/>
            <person name="Zhao D."/>
            <person name="Qiao Z."/>
            <person name="Zheng J."/>
            <person name="Gao J."/>
            <person name="Ren C."/>
            <person name="Xu Y."/>
        </authorList>
    </citation>
    <scope>NUCLEOTIDE SEQUENCE</scope>
    <source>
        <strain evidence="2">JNU-WLY1368</strain>
    </source>
</reference>
<keyword evidence="4" id="KW-1185">Reference proteome</keyword>
<dbReference type="EMBL" id="CP046051">
    <property type="protein sequence ID" value="QKN23881.1"/>
    <property type="molecule type" value="Genomic_DNA"/>
</dbReference>
<proteinExistence type="predicted"/>
<reference evidence="3 4" key="1">
    <citation type="submission" date="2019-11" db="EMBL/GenBank/DDBJ databases">
        <authorList>
            <person name="Ren C."/>
            <person name="Wang H."/>
            <person name="Xu Y."/>
        </authorList>
    </citation>
    <scope>NUCLEOTIDE SEQUENCE [LARGE SCALE GENOMIC DNA]</scope>
    <source>
        <strain evidence="4">JNU-WLY1368</strain>
        <strain evidence="1 3">LBM 19010</strain>
    </source>
</reference>
<reference evidence="2" key="2">
    <citation type="journal article" date="2021" name="Appl. Environ. Microbiol.">
        <title>Adaptability of a Caproate-Producing Bacterium Contributes to Its Dominance in an Anaerobic Fermentation System.</title>
        <authorList>
            <person name="Wang H."/>
            <person name="Gu Y."/>
            <person name="Zhou W."/>
            <person name="Zhao D."/>
            <person name="Qiao Z."/>
            <person name="Zheng J."/>
            <person name="Gao J."/>
            <person name="Chen X."/>
            <person name="Ren C."/>
            <person name="Xu Y."/>
        </authorList>
    </citation>
    <scope>NUCLEOTIDE SEQUENCE</scope>
    <source>
        <strain evidence="2">JNU-WLY1368</strain>
    </source>
</reference>